<gene>
    <name evidence="5" type="ORF">AMATHDRAFT_4657</name>
</gene>
<keyword evidence="6" id="KW-1185">Reference proteome</keyword>
<dbReference type="SUPFAM" id="SSF53474">
    <property type="entry name" value="alpha/beta-Hydrolases"/>
    <property type="match status" value="1"/>
</dbReference>
<dbReference type="PANTHER" id="PTHR43918:SF4">
    <property type="entry name" value="CARBOXYLIC ESTER HYDROLASE"/>
    <property type="match status" value="1"/>
</dbReference>
<dbReference type="Proteomes" id="UP000242287">
    <property type="component" value="Unassembled WGS sequence"/>
</dbReference>
<dbReference type="InterPro" id="IPR050654">
    <property type="entry name" value="AChE-related_enzymes"/>
</dbReference>
<dbReference type="InterPro" id="IPR029058">
    <property type="entry name" value="AB_hydrolase_fold"/>
</dbReference>
<evidence type="ECO:0000259" key="4">
    <source>
        <dbReference type="Pfam" id="PF00135"/>
    </source>
</evidence>
<dbReference type="AlphaFoldDB" id="A0A2A9NPW1"/>
<dbReference type="STRING" id="703135.A0A2A9NPW1"/>
<feature type="domain" description="Carboxylesterase type B" evidence="4">
    <location>
        <begin position="1"/>
        <end position="222"/>
    </location>
</feature>
<sequence>MTWVYGGGYTFGTLINIPQNNTGIYDGRNIVRDHNDIILVTFNYRLNIFGQPGAPQLAGGNQSQSFGLLDLDAAVQWVHDNIASFGGDPERIILFGESAGAVATDIYAFAHPSDQIVKGIIQESGNLGFISPASTVLNPALWNTIAGIVGCGNDTSTEQLTCMKTVPTKTLEKAVIDSNIAFIPLMDNITMFSDTPTRSAAGKFLHVPLLGGSNAQEGNILVLLVELFETGIGIPGATETASEFSTLTRFSCPASFTAKDRTSANVTTWRYQYQAVFPGISTRPDLRAYHFSEISIIFGTYNFFTSAAPTPAEIALSKYVQNAWVTFARDPKGGLFELGWPSYKADADTLVLLGGPLNETGAAFTKPAFIDFPCAFQSSLIDASTVFNTALLSGA</sequence>
<dbReference type="InterPro" id="IPR019826">
    <property type="entry name" value="Carboxylesterase_B_AS"/>
</dbReference>
<evidence type="ECO:0000313" key="5">
    <source>
        <dbReference type="EMBL" id="PFH49722.1"/>
    </source>
</evidence>
<name>A0A2A9NPW1_9AGAR</name>
<proteinExistence type="inferred from homology"/>
<evidence type="ECO:0000256" key="3">
    <source>
        <dbReference type="RuleBase" id="RU361235"/>
    </source>
</evidence>
<dbReference type="InterPro" id="IPR002018">
    <property type="entry name" value="CarbesteraseB"/>
</dbReference>
<evidence type="ECO:0000313" key="6">
    <source>
        <dbReference type="Proteomes" id="UP000242287"/>
    </source>
</evidence>
<comment type="similarity">
    <text evidence="1 3">Belongs to the type-B carboxylesterase/lipase family.</text>
</comment>
<evidence type="ECO:0000256" key="1">
    <source>
        <dbReference type="ARBA" id="ARBA00005964"/>
    </source>
</evidence>
<organism evidence="5 6">
    <name type="scientific">Amanita thiersii Skay4041</name>
    <dbReference type="NCBI Taxonomy" id="703135"/>
    <lineage>
        <taxon>Eukaryota</taxon>
        <taxon>Fungi</taxon>
        <taxon>Dikarya</taxon>
        <taxon>Basidiomycota</taxon>
        <taxon>Agaricomycotina</taxon>
        <taxon>Agaricomycetes</taxon>
        <taxon>Agaricomycetidae</taxon>
        <taxon>Agaricales</taxon>
        <taxon>Pluteineae</taxon>
        <taxon>Amanitaceae</taxon>
        <taxon>Amanita</taxon>
    </lineage>
</organism>
<dbReference type="Gene3D" id="3.40.50.1820">
    <property type="entry name" value="alpha/beta hydrolase"/>
    <property type="match status" value="2"/>
</dbReference>
<accession>A0A2A9NPW1</accession>
<protein>
    <recommendedName>
        <fullName evidence="3">Carboxylic ester hydrolase</fullName>
        <ecNumber evidence="3">3.1.1.-</ecNumber>
    </recommendedName>
</protein>
<dbReference type="PANTHER" id="PTHR43918">
    <property type="entry name" value="ACETYLCHOLINESTERASE"/>
    <property type="match status" value="1"/>
</dbReference>
<dbReference type="OrthoDB" id="408631at2759"/>
<dbReference type="EC" id="3.1.1.-" evidence="3"/>
<dbReference type="EMBL" id="KZ302021">
    <property type="protein sequence ID" value="PFH49722.1"/>
    <property type="molecule type" value="Genomic_DNA"/>
</dbReference>
<dbReference type="Pfam" id="PF00135">
    <property type="entry name" value="COesterase"/>
    <property type="match status" value="2"/>
</dbReference>
<dbReference type="PROSITE" id="PS00122">
    <property type="entry name" value="CARBOXYLESTERASE_B_1"/>
    <property type="match status" value="1"/>
</dbReference>
<dbReference type="GO" id="GO:0052689">
    <property type="term" value="F:carboxylic ester hydrolase activity"/>
    <property type="evidence" value="ECO:0007669"/>
    <property type="project" value="TreeGrafter"/>
</dbReference>
<reference evidence="5 6" key="1">
    <citation type="submission" date="2014-02" db="EMBL/GenBank/DDBJ databases">
        <title>Transposable element dynamics among asymbiotic and ectomycorrhizal Amanita fungi.</title>
        <authorList>
            <consortium name="DOE Joint Genome Institute"/>
            <person name="Hess J."/>
            <person name="Skrede I."/>
            <person name="Wolfe B."/>
            <person name="LaButti K."/>
            <person name="Ohm R.A."/>
            <person name="Grigoriev I.V."/>
            <person name="Pringle A."/>
        </authorList>
    </citation>
    <scope>NUCLEOTIDE SEQUENCE [LARGE SCALE GENOMIC DNA]</scope>
    <source>
        <strain evidence="5 6">SKay4041</strain>
    </source>
</reference>
<feature type="domain" description="Carboxylesterase type B" evidence="4">
    <location>
        <begin position="239"/>
        <end position="352"/>
    </location>
</feature>
<keyword evidence="2 3" id="KW-0378">Hydrolase</keyword>
<evidence type="ECO:0000256" key="2">
    <source>
        <dbReference type="ARBA" id="ARBA00022801"/>
    </source>
</evidence>